<organism evidence="3 4">
    <name type="scientific">Luedemannella flava</name>
    <dbReference type="NCBI Taxonomy" id="349316"/>
    <lineage>
        <taxon>Bacteria</taxon>
        <taxon>Bacillati</taxon>
        <taxon>Actinomycetota</taxon>
        <taxon>Actinomycetes</taxon>
        <taxon>Micromonosporales</taxon>
        <taxon>Micromonosporaceae</taxon>
        <taxon>Luedemannella</taxon>
    </lineage>
</organism>
<keyword evidence="1" id="KW-0812">Transmembrane</keyword>
<feature type="transmembrane region" description="Helical" evidence="1">
    <location>
        <begin position="12"/>
        <end position="32"/>
    </location>
</feature>
<feature type="transmembrane region" description="Helical" evidence="1">
    <location>
        <begin position="284"/>
        <end position="303"/>
    </location>
</feature>
<feature type="transmembrane region" description="Helical" evidence="1">
    <location>
        <begin position="225"/>
        <end position="244"/>
    </location>
</feature>
<feature type="transmembrane region" description="Helical" evidence="1">
    <location>
        <begin position="139"/>
        <end position="155"/>
    </location>
</feature>
<feature type="domain" description="Acyltransferase 3" evidence="2">
    <location>
        <begin position="14"/>
        <end position="296"/>
    </location>
</feature>
<dbReference type="EMBL" id="BAAALT010000065">
    <property type="protein sequence ID" value="GAA1802678.1"/>
    <property type="molecule type" value="Genomic_DNA"/>
</dbReference>
<accession>A0ABN2LYJ2</accession>
<feature type="transmembrane region" description="Helical" evidence="1">
    <location>
        <begin position="38"/>
        <end position="56"/>
    </location>
</feature>
<sequence length="337" mass="35171">MGRRAIGSAPRSVGVDAVRVIGLVAVVAGHAYEGGLRSALYPWHAAVFFVLSGYLWTSARPFAAEVQRRVRSLALPYVAWLAVIVVVLVVWQMATGKPAAGLPGTLLDGEPPLQGWWFVTALMAACLLYRLAERVPWRWRGLIVAAALAAAYPVGPAIAAVPLSVGVAVPCVAFVFAGDALRRYRSRVSAPLPTGALLVLVGAVVFAAGLSPVLDLYSGQLGTPALGFAAAAAISVGLVLIGEASVDRLPVRVRAAIVQLAAAGIVVVLTHSAVLWLLSEHEPPHLAVAVAVVLPWLAGLVLARTRLAVLTNGSGPPLVRLRRLPVRAPIPGHRPVS</sequence>
<dbReference type="Pfam" id="PF01757">
    <property type="entry name" value="Acyl_transf_3"/>
    <property type="match status" value="1"/>
</dbReference>
<comment type="caution">
    <text evidence="3">The sequence shown here is derived from an EMBL/GenBank/DDBJ whole genome shotgun (WGS) entry which is preliminary data.</text>
</comment>
<proteinExistence type="predicted"/>
<name>A0ABN2LYJ2_9ACTN</name>
<evidence type="ECO:0000256" key="1">
    <source>
        <dbReference type="SAM" id="Phobius"/>
    </source>
</evidence>
<evidence type="ECO:0000313" key="3">
    <source>
        <dbReference type="EMBL" id="GAA1802678.1"/>
    </source>
</evidence>
<dbReference type="Proteomes" id="UP001500218">
    <property type="component" value="Unassembled WGS sequence"/>
</dbReference>
<evidence type="ECO:0000313" key="4">
    <source>
        <dbReference type="Proteomes" id="UP001500218"/>
    </source>
</evidence>
<dbReference type="PANTHER" id="PTHR37312:SF1">
    <property type="entry name" value="MEMBRANE-BOUND ACYLTRANSFERASE YKRP-RELATED"/>
    <property type="match status" value="1"/>
</dbReference>
<keyword evidence="1" id="KW-1133">Transmembrane helix</keyword>
<dbReference type="PANTHER" id="PTHR37312">
    <property type="entry name" value="MEMBRANE-BOUND ACYLTRANSFERASE YKRP-RELATED"/>
    <property type="match status" value="1"/>
</dbReference>
<feature type="transmembrane region" description="Helical" evidence="1">
    <location>
        <begin position="114"/>
        <end position="132"/>
    </location>
</feature>
<keyword evidence="1" id="KW-0472">Membrane</keyword>
<feature type="transmembrane region" description="Helical" evidence="1">
    <location>
        <begin position="77"/>
        <end position="94"/>
    </location>
</feature>
<reference evidence="3 4" key="1">
    <citation type="journal article" date="2019" name="Int. J. Syst. Evol. Microbiol.">
        <title>The Global Catalogue of Microorganisms (GCM) 10K type strain sequencing project: providing services to taxonomists for standard genome sequencing and annotation.</title>
        <authorList>
            <consortium name="The Broad Institute Genomics Platform"/>
            <consortium name="The Broad Institute Genome Sequencing Center for Infectious Disease"/>
            <person name="Wu L."/>
            <person name="Ma J."/>
        </authorList>
    </citation>
    <scope>NUCLEOTIDE SEQUENCE [LARGE SCALE GENOMIC DNA]</scope>
    <source>
        <strain evidence="3 4">JCM 13250</strain>
    </source>
</reference>
<feature type="transmembrane region" description="Helical" evidence="1">
    <location>
        <begin position="193"/>
        <end position="213"/>
    </location>
</feature>
<dbReference type="InterPro" id="IPR002656">
    <property type="entry name" value="Acyl_transf_3_dom"/>
</dbReference>
<gene>
    <name evidence="3" type="ORF">GCM10009682_25640</name>
</gene>
<keyword evidence="4" id="KW-1185">Reference proteome</keyword>
<dbReference type="InterPro" id="IPR052734">
    <property type="entry name" value="Nod_factor_acetyltransferase"/>
</dbReference>
<protein>
    <recommendedName>
        <fullName evidence="2">Acyltransferase 3 domain-containing protein</fullName>
    </recommendedName>
</protein>
<feature type="transmembrane region" description="Helical" evidence="1">
    <location>
        <begin position="161"/>
        <end position="181"/>
    </location>
</feature>
<evidence type="ECO:0000259" key="2">
    <source>
        <dbReference type="Pfam" id="PF01757"/>
    </source>
</evidence>
<feature type="transmembrane region" description="Helical" evidence="1">
    <location>
        <begin position="256"/>
        <end position="278"/>
    </location>
</feature>